<keyword evidence="2" id="KW-1185">Reference proteome</keyword>
<gene>
    <name evidence="1" type="ORF">K7432_017457</name>
</gene>
<evidence type="ECO:0000313" key="2">
    <source>
        <dbReference type="Proteomes" id="UP001479436"/>
    </source>
</evidence>
<evidence type="ECO:0000313" key="1">
    <source>
        <dbReference type="EMBL" id="KAK9759501.1"/>
    </source>
</evidence>
<comment type="caution">
    <text evidence="1">The sequence shown here is derived from an EMBL/GenBank/DDBJ whole genome shotgun (WGS) entry which is preliminary data.</text>
</comment>
<name>A0ABR2WDC0_9FUNG</name>
<organism evidence="1 2">
    <name type="scientific">Basidiobolus ranarum</name>
    <dbReference type="NCBI Taxonomy" id="34480"/>
    <lineage>
        <taxon>Eukaryota</taxon>
        <taxon>Fungi</taxon>
        <taxon>Fungi incertae sedis</taxon>
        <taxon>Zoopagomycota</taxon>
        <taxon>Entomophthoromycotina</taxon>
        <taxon>Basidiobolomycetes</taxon>
        <taxon>Basidiobolales</taxon>
        <taxon>Basidiobolaceae</taxon>
        <taxon>Basidiobolus</taxon>
    </lineage>
</organism>
<reference evidence="1 2" key="1">
    <citation type="submission" date="2023-04" db="EMBL/GenBank/DDBJ databases">
        <title>Genome of Basidiobolus ranarum AG-B5.</title>
        <authorList>
            <person name="Stajich J.E."/>
            <person name="Carter-House D."/>
            <person name="Gryganskyi A."/>
        </authorList>
    </citation>
    <scope>NUCLEOTIDE SEQUENCE [LARGE SCALE GENOMIC DNA]</scope>
    <source>
        <strain evidence="1 2">AG-B5</strain>
    </source>
</reference>
<dbReference type="EMBL" id="JASJQH010003792">
    <property type="protein sequence ID" value="KAK9759501.1"/>
    <property type="molecule type" value="Genomic_DNA"/>
</dbReference>
<accession>A0ABR2WDC0</accession>
<proteinExistence type="predicted"/>
<dbReference type="Proteomes" id="UP001479436">
    <property type="component" value="Unassembled WGS sequence"/>
</dbReference>
<sequence>MTETYLGFKVATDSPITTTTTKQTWVTNTKAAGGLTLTSTELLTAVETVISRATKTEVHIVTLPTRNVTEFTTETKVDIEVDTVTESAKPERLHSVTDLTTEATTTTIYDRIQSTVYAPAITVFENYY</sequence>
<protein>
    <submittedName>
        <fullName evidence="1">Uncharacterized protein</fullName>
    </submittedName>
</protein>